<evidence type="ECO:0000313" key="1">
    <source>
        <dbReference type="EMBL" id="VAX27689.1"/>
    </source>
</evidence>
<keyword evidence="1" id="KW-0436">Ligase</keyword>
<gene>
    <name evidence="1" type="ORF">MNBD_NITROSPINAE05-22</name>
</gene>
<feature type="non-terminal residue" evidence="1">
    <location>
        <position position="26"/>
    </location>
</feature>
<reference evidence="1" key="1">
    <citation type="submission" date="2018-06" db="EMBL/GenBank/DDBJ databases">
        <authorList>
            <person name="Zhirakovskaya E."/>
        </authorList>
    </citation>
    <scope>NUCLEOTIDE SEQUENCE</scope>
</reference>
<sequence>MQLTGMLWGRKLLDLVEYPHSEVRGP</sequence>
<organism evidence="1">
    <name type="scientific">hydrothermal vent metagenome</name>
    <dbReference type="NCBI Taxonomy" id="652676"/>
    <lineage>
        <taxon>unclassified sequences</taxon>
        <taxon>metagenomes</taxon>
        <taxon>ecological metagenomes</taxon>
    </lineage>
</organism>
<proteinExistence type="predicted"/>
<dbReference type="EMBL" id="UOGG01000039">
    <property type="protein sequence ID" value="VAX27689.1"/>
    <property type="molecule type" value="Genomic_DNA"/>
</dbReference>
<dbReference type="GO" id="GO:0004775">
    <property type="term" value="F:succinate-CoA ligase (ADP-forming) activity"/>
    <property type="evidence" value="ECO:0007669"/>
    <property type="project" value="UniProtKB-EC"/>
</dbReference>
<protein>
    <submittedName>
        <fullName evidence="1">Succinyl-CoA ligase [ADP-forming] beta chain</fullName>
        <ecNumber evidence="1">6.2.1.5</ecNumber>
    </submittedName>
</protein>
<accession>A0A3B1CBX0</accession>
<dbReference type="AlphaFoldDB" id="A0A3B1CBX0"/>
<name>A0A3B1CBX0_9ZZZZ</name>
<dbReference type="EC" id="6.2.1.5" evidence="1"/>